<comment type="caution">
    <text evidence="2">The sequence shown here is derived from an EMBL/GenBank/DDBJ whole genome shotgun (WGS) entry which is preliminary data.</text>
</comment>
<dbReference type="AlphaFoldDB" id="A0AAN7WEN9"/>
<proteinExistence type="predicted"/>
<sequence>MSTRHTKEGQKTKYSPSRDPKFHRPQDFTRSCGLRLPSVQIGPVMTVGDVLAAGKKGATPIEFNETMVQPTAKELYERCAGLLKDLPDEGTEGKPVFGPEKPPKTDGKGGK</sequence>
<evidence type="ECO:0000313" key="2">
    <source>
        <dbReference type="EMBL" id="KAK5704863.1"/>
    </source>
</evidence>
<feature type="compositionally biased region" description="Basic and acidic residues" evidence="1">
    <location>
        <begin position="1"/>
        <end position="27"/>
    </location>
</feature>
<feature type="region of interest" description="Disordered" evidence="1">
    <location>
        <begin position="86"/>
        <end position="111"/>
    </location>
</feature>
<dbReference type="EMBL" id="JAVRQU010000003">
    <property type="protein sequence ID" value="KAK5704863.1"/>
    <property type="molecule type" value="Genomic_DNA"/>
</dbReference>
<gene>
    <name evidence="2" type="ORF">LTR97_001972</name>
</gene>
<name>A0AAN7WEN9_9PEZI</name>
<feature type="region of interest" description="Disordered" evidence="1">
    <location>
        <begin position="1"/>
        <end position="29"/>
    </location>
</feature>
<dbReference type="Proteomes" id="UP001310594">
    <property type="component" value="Unassembled WGS sequence"/>
</dbReference>
<feature type="compositionally biased region" description="Basic and acidic residues" evidence="1">
    <location>
        <begin position="101"/>
        <end position="111"/>
    </location>
</feature>
<reference evidence="2" key="1">
    <citation type="submission" date="2023-08" db="EMBL/GenBank/DDBJ databases">
        <title>Black Yeasts Isolated from many extreme environments.</title>
        <authorList>
            <person name="Coleine C."/>
            <person name="Stajich J.E."/>
            <person name="Selbmann L."/>
        </authorList>
    </citation>
    <scope>NUCLEOTIDE SEQUENCE</scope>
    <source>
        <strain evidence="2">CCFEE 5810</strain>
    </source>
</reference>
<accession>A0AAN7WEN9</accession>
<protein>
    <submittedName>
        <fullName evidence="2">Uncharacterized protein</fullName>
    </submittedName>
</protein>
<evidence type="ECO:0000256" key="1">
    <source>
        <dbReference type="SAM" id="MobiDB-lite"/>
    </source>
</evidence>
<evidence type="ECO:0000313" key="3">
    <source>
        <dbReference type="Proteomes" id="UP001310594"/>
    </source>
</evidence>
<organism evidence="2 3">
    <name type="scientific">Elasticomyces elasticus</name>
    <dbReference type="NCBI Taxonomy" id="574655"/>
    <lineage>
        <taxon>Eukaryota</taxon>
        <taxon>Fungi</taxon>
        <taxon>Dikarya</taxon>
        <taxon>Ascomycota</taxon>
        <taxon>Pezizomycotina</taxon>
        <taxon>Dothideomycetes</taxon>
        <taxon>Dothideomycetidae</taxon>
        <taxon>Mycosphaerellales</taxon>
        <taxon>Teratosphaeriaceae</taxon>
        <taxon>Elasticomyces</taxon>
    </lineage>
</organism>